<dbReference type="EMBL" id="VSZQ01000207">
    <property type="protein sequence ID" value="TYR52246.1"/>
    <property type="molecule type" value="Genomic_DNA"/>
</dbReference>
<evidence type="ECO:0000259" key="8">
    <source>
        <dbReference type="Pfam" id="PF02687"/>
    </source>
</evidence>
<evidence type="ECO:0000256" key="6">
    <source>
        <dbReference type="SAM" id="MobiDB-lite"/>
    </source>
</evidence>
<comment type="subcellular location">
    <subcellularLocation>
        <location evidence="1">Cell membrane</location>
        <topology evidence="1">Multi-pass membrane protein</topology>
    </subcellularLocation>
</comment>
<dbReference type="InterPro" id="IPR003838">
    <property type="entry name" value="ABC3_permease_C"/>
</dbReference>
<protein>
    <submittedName>
        <fullName evidence="9">FtsX-like permease family protein</fullName>
    </submittedName>
</protein>
<feature type="transmembrane region" description="Helical" evidence="7">
    <location>
        <begin position="471"/>
        <end position="492"/>
    </location>
</feature>
<evidence type="ECO:0000313" key="9">
    <source>
        <dbReference type="EMBL" id="TYR52246.1"/>
    </source>
</evidence>
<feature type="transmembrane region" description="Helical" evidence="7">
    <location>
        <begin position="343"/>
        <end position="373"/>
    </location>
</feature>
<feature type="transmembrane region" description="Helical" evidence="7">
    <location>
        <begin position="393"/>
        <end position="417"/>
    </location>
</feature>
<keyword evidence="3 7" id="KW-0812">Transmembrane</keyword>
<keyword evidence="4 7" id="KW-1133">Transmembrane helix</keyword>
<dbReference type="RefSeq" id="WP_148904338.1">
    <property type="nucleotide sequence ID" value="NZ_VSZQ01000207.1"/>
</dbReference>
<accession>A0A5D4IH67</accession>
<evidence type="ECO:0000256" key="7">
    <source>
        <dbReference type="SAM" id="Phobius"/>
    </source>
</evidence>
<feature type="transmembrane region" description="Helical" evidence="7">
    <location>
        <begin position="298"/>
        <end position="322"/>
    </location>
</feature>
<feature type="region of interest" description="Disordered" evidence="6">
    <location>
        <begin position="81"/>
        <end position="113"/>
    </location>
</feature>
<dbReference type="Proteomes" id="UP000323242">
    <property type="component" value="Unassembled WGS sequence"/>
</dbReference>
<evidence type="ECO:0000256" key="3">
    <source>
        <dbReference type="ARBA" id="ARBA00022692"/>
    </source>
</evidence>
<keyword evidence="5 7" id="KW-0472">Membrane</keyword>
<dbReference type="Pfam" id="PF02687">
    <property type="entry name" value="FtsX"/>
    <property type="match status" value="1"/>
</dbReference>
<proteinExistence type="predicted"/>
<evidence type="ECO:0000256" key="2">
    <source>
        <dbReference type="ARBA" id="ARBA00022475"/>
    </source>
</evidence>
<feature type="domain" description="ABC3 transporter permease C-terminal" evidence="8">
    <location>
        <begin position="303"/>
        <end position="421"/>
    </location>
</feature>
<keyword evidence="10" id="KW-1185">Reference proteome</keyword>
<feature type="transmembrane region" description="Helical" evidence="7">
    <location>
        <begin position="910"/>
        <end position="939"/>
    </location>
</feature>
<feature type="transmembrane region" description="Helical" evidence="7">
    <location>
        <begin position="513"/>
        <end position="533"/>
    </location>
</feature>
<dbReference type="InterPro" id="IPR038766">
    <property type="entry name" value="Membrane_comp_ABC_pdt"/>
</dbReference>
<evidence type="ECO:0000256" key="5">
    <source>
        <dbReference type="ARBA" id="ARBA00023136"/>
    </source>
</evidence>
<dbReference type="PANTHER" id="PTHR30287">
    <property type="entry name" value="MEMBRANE COMPONENT OF PREDICTED ABC SUPERFAMILY METABOLITE UPTAKE TRANSPORTER"/>
    <property type="match status" value="1"/>
</dbReference>
<dbReference type="AlphaFoldDB" id="A0A5D4IH67"/>
<evidence type="ECO:0000256" key="4">
    <source>
        <dbReference type="ARBA" id="ARBA00022989"/>
    </source>
</evidence>
<sequence length="951" mass="99194">MNPLPGWRAAFRIARRDAARAKGRSALVVAMIALPVLGVTAADLTYRSALPTKAEELTAELGSADAGFQATSIGPVKLQQMPDGINWSTPEGAPDPTPEEQAKPVDVPASFPEGSRYLTERNVPASVTTRHGVADTEISELRISDPMLRGRIELTDGAYPRKPNEIAATSDFVGAAGLSIGDRVTVRGPEQTYTLTGTVELPADLRADHLYALPGSVIAPWQKTADRDKSILPPQPGDPYWLVKGPAGAGVTWQDILAANERGVLVKSRQVALNPPPDSEVPMSSMSSGYSTETETTAAVVTVAAMAVLEIVLLAGPAFAVGARRSRRQLGLVGSCGGSRGQIRAVVLAGGAVLGGVGAVAGVGAGFGLTALFRPMIEDYTGNRFGELTVRPWEILAIAALGLVTGVLAALAPAIVAGRQSVLESLTGRRGTRRSSRVLPVIGVIALTAGVGIAVYGGVAGDTAFVAGGSVLAELGVLCCIPVIVGFLGRLGRRLPLTPRIALRDAARNRGRTAPAVAAVMAAVAGSVAIATYTSSNAAQQAYDHVPNMTPGTVALSASDIGADAELPRSRAAVEQNYPVSGKAADFGRVWAGSDCSVYYEEENGCGTLELVKPSGKGHSCPLKGKGAKELALRLSADEHKRMMNSPACMDENYTMVAFGTGDHKIITGGADVLDTYVKLDDPAAAKALAEGTPVLLNSAYAKNGEVTLKATHLYNDRDKKNRARHPGKARTTTDRLKVYVAPDRFAATPGIRMVMPEETAERLGLHVEDYGSFYALGRDATDAESQAAYAAIEQAGNRAYLMSSNERFRTQDDTILLILALFAGVVTLGAAAITTGLSKADAEADLTTLSAVGAPPGVRRSLSGFQCLVVALTGVLLGTVAGLVPAIALRLTDLRAALERMREDPMQSAYTPIVMPWETVGLLALVVPVLAGLLAAALTSSRLTLTRRAG</sequence>
<dbReference type="GO" id="GO:0005886">
    <property type="term" value="C:plasma membrane"/>
    <property type="evidence" value="ECO:0007669"/>
    <property type="project" value="UniProtKB-SubCell"/>
</dbReference>
<organism evidence="9 10">
    <name type="scientific">Streptomyces parvus</name>
    <dbReference type="NCBI Taxonomy" id="66428"/>
    <lineage>
        <taxon>Bacteria</taxon>
        <taxon>Bacillati</taxon>
        <taxon>Actinomycetota</taxon>
        <taxon>Actinomycetes</taxon>
        <taxon>Kitasatosporales</taxon>
        <taxon>Streptomycetaceae</taxon>
        <taxon>Streptomyces</taxon>
    </lineage>
</organism>
<dbReference type="PANTHER" id="PTHR30287:SF2">
    <property type="entry name" value="BLL1001 PROTEIN"/>
    <property type="match status" value="1"/>
</dbReference>
<name>A0A5D4IH67_9ACTN</name>
<gene>
    <name evidence="9" type="ORF">FY004_29455</name>
</gene>
<evidence type="ECO:0000313" key="10">
    <source>
        <dbReference type="Proteomes" id="UP000323242"/>
    </source>
</evidence>
<evidence type="ECO:0000256" key="1">
    <source>
        <dbReference type="ARBA" id="ARBA00004651"/>
    </source>
</evidence>
<feature type="transmembrane region" description="Helical" evidence="7">
    <location>
        <begin position="815"/>
        <end position="834"/>
    </location>
</feature>
<reference evidence="9 10" key="1">
    <citation type="submission" date="2019-08" db="EMBL/GenBank/DDBJ databases">
        <title>Draft genome for granaticin producer strain Streptomyces parvus C05.</title>
        <authorList>
            <person name="Gonzalez-Pimentel J.L."/>
        </authorList>
    </citation>
    <scope>NUCLEOTIDE SEQUENCE [LARGE SCALE GENOMIC DNA]</scope>
    <source>
        <strain evidence="9 10">C05</strain>
    </source>
</reference>
<feature type="transmembrane region" description="Helical" evidence="7">
    <location>
        <begin position="868"/>
        <end position="890"/>
    </location>
</feature>
<comment type="caution">
    <text evidence="9">The sequence shown here is derived from an EMBL/GenBank/DDBJ whole genome shotgun (WGS) entry which is preliminary data.</text>
</comment>
<keyword evidence="2" id="KW-1003">Cell membrane</keyword>
<feature type="transmembrane region" description="Helical" evidence="7">
    <location>
        <begin position="438"/>
        <end position="459"/>
    </location>
</feature>